<comment type="caution">
    <text evidence="1">The sequence shown here is derived from an EMBL/GenBank/DDBJ whole genome shotgun (WGS) entry which is preliminary data.</text>
</comment>
<sequence>MTAYTRTRPAPAVLDLDARLALTEAAMGVRLDEAAVAFEVNTAHIPSEVVYLATGDLPGGPTFPTAPAPAFDTPIADLLQRAHTRLQRGGWTTGQQRDPRGAMCLVGAIRAEDTRGDADRACAWLLDVIQQQTPDVPTVPAWNDQQTSANSILRTLARAARLAAANHR</sequence>
<organism evidence="1 2">
    <name type="scientific">Streptomyces kanasensis</name>
    <dbReference type="NCBI Taxonomy" id="936756"/>
    <lineage>
        <taxon>Bacteria</taxon>
        <taxon>Bacillati</taxon>
        <taxon>Actinomycetota</taxon>
        <taxon>Actinomycetes</taxon>
        <taxon>Kitasatosporales</taxon>
        <taxon>Streptomycetaceae</taxon>
        <taxon>Streptomyces</taxon>
    </lineage>
</organism>
<dbReference type="STRING" id="936756.ATE80_09515"/>
<name>A0A100Y7G2_9ACTN</name>
<proteinExistence type="predicted"/>
<protein>
    <submittedName>
        <fullName evidence="1">Uncharacterized protein</fullName>
    </submittedName>
</protein>
<accession>A0A100Y7G2</accession>
<dbReference type="EMBL" id="LNSV01000017">
    <property type="protein sequence ID" value="KUH39039.1"/>
    <property type="molecule type" value="Genomic_DNA"/>
</dbReference>
<dbReference type="AlphaFoldDB" id="A0A100Y7G2"/>
<dbReference type="Proteomes" id="UP000054011">
    <property type="component" value="Unassembled WGS sequence"/>
</dbReference>
<evidence type="ECO:0000313" key="1">
    <source>
        <dbReference type="EMBL" id="KUH39039.1"/>
    </source>
</evidence>
<evidence type="ECO:0000313" key="2">
    <source>
        <dbReference type="Proteomes" id="UP000054011"/>
    </source>
</evidence>
<reference evidence="1 2" key="1">
    <citation type="submission" date="2015-11" db="EMBL/GenBank/DDBJ databases">
        <title>Genome-wide analysis reveals the secondary metabolome in Streptomyces kanasensis ZX01.</title>
        <authorList>
            <person name="Zhang G."/>
            <person name="Han L."/>
            <person name="Feng J."/>
            <person name="Zhang X."/>
        </authorList>
    </citation>
    <scope>NUCLEOTIDE SEQUENCE [LARGE SCALE GENOMIC DNA]</scope>
    <source>
        <strain evidence="1 2">ZX01</strain>
    </source>
</reference>
<dbReference type="InterPro" id="IPR045677">
    <property type="entry name" value="DUF6197"/>
</dbReference>
<keyword evidence="2" id="KW-1185">Reference proteome</keyword>
<dbReference type="Pfam" id="PF19698">
    <property type="entry name" value="DUF6197"/>
    <property type="match status" value="1"/>
</dbReference>
<dbReference type="RefSeq" id="WP_058941720.1">
    <property type="nucleotide sequence ID" value="NZ_LNSV01000017.1"/>
</dbReference>
<gene>
    <name evidence="1" type="ORF">ATE80_09515</name>
</gene>
<dbReference type="OrthoDB" id="4239485at2"/>